<keyword evidence="1" id="KW-0812">Transmembrane</keyword>
<keyword evidence="1" id="KW-1133">Transmembrane helix</keyword>
<dbReference type="EMBL" id="CP089291">
    <property type="protein sequence ID" value="UOF88987.1"/>
    <property type="molecule type" value="Genomic_DNA"/>
</dbReference>
<evidence type="ECO:0000313" key="2">
    <source>
        <dbReference type="EMBL" id="UOF88987.1"/>
    </source>
</evidence>
<keyword evidence="3" id="KW-1185">Reference proteome</keyword>
<accession>A0ABY4CHS4</accession>
<dbReference type="Pfam" id="PF11755">
    <property type="entry name" value="DUF3311"/>
    <property type="match status" value="1"/>
</dbReference>
<organism evidence="2 3">
    <name type="scientific">Fodinisporobacter ferrooxydans</name>
    <dbReference type="NCBI Taxonomy" id="2901836"/>
    <lineage>
        <taxon>Bacteria</taxon>
        <taxon>Bacillati</taxon>
        <taxon>Bacillota</taxon>
        <taxon>Bacilli</taxon>
        <taxon>Bacillales</taxon>
        <taxon>Alicyclobacillaceae</taxon>
        <taxon>Fodinisporobacter</taxon>
    </lineage>
</organism>
<keyword evidence="1" id="KW-0472">Membrane</keyword>
<protein>
    <submittedName>
        <fullName evidence="2">DUF3311 domain-containing protein</fullName>
    </submittedName>
</protein>
<dbReference type="Proteomes" id="UP000830167">
    <property type="component" value="Chromosome"/>
</dbReference>
<dbReference type="InterPro" id="IPR021741">
    <property type="entry name" value="DUF3311"/>
</dbReference>
<feature type="transmembrane region" description="Helical" evidence="1">
    <location>
        <begin position="41"/>
        <end position="62"/>
    </location>
</feature>
<feature type="transmembrane region" description="Helical" evidence="1">
    <location>
        <begin position="12"/>
        <end position="29"/>
    </location>
</feature>
<sequence length="85" mass="9967">MNRKKRVPKYWIFLLVPYIWDVLLIPFINTSKIHPFGIPFLLLWMLLGVIVVSIFIGVVYYLDIQSNHSAEQTIQMIHHVESKGS</sequence>
<evidence type="ECO:0000256" key="1">
    <source>
        <dbReference type="SAM" id="Phobius"/>
    </source>
</evidence>
<evidence type="ECO:0000313" key="3">
    <source>
        <dbReference type="Proteomes" id="UP000830167"/>
    </source>
</evidence>
<reference evidence="2" key="1">
    <citation type="submission" date="2021-12" db="EMBL/GenBank/DDBJ databases">
        <title>Alicyclobacillaceae gen. nov., sp. nov., isolated from chalcocite enrichment system.</title>
        <authorList>
            <person name="Jiang Z."/>
        </authorList>
    </citation>
    <scope>NUCLEOTIDE SEQUENCE</scope>
    <source>
        <strain evidence="2">MYW30-H2</strain>
    </source>
</reference>
<proteinExistence type="predicted"/>
<name>A0ABY4CHS4_9BACL</name>
<dbReference type="RefSeq" id="WP_347435669.1">
    <property type="nucleotide sequence ID" value="NZ_CP089291.1"/>
</dbReference>
<gene>
    <name evidence="2" type="ORF">LSG31_13745</name>
</gene>